<sequence>MFLFDADCGFCTRCSELLERASAKGAYDVVAWQDADLEAVGLTPEQCQEASWFVSKDGSLHRGSDGIGRALREGAIGLRPVGVLLTLPGVRVLARAVYRWVARNRHLMPGASDKCRMPEGGR</sequence>
<protein>
    <submittedName>
        <fullName evidence="1">Putative DCC family thiol-disulfide oxidoreductase YuxK</fullName>
    </submittedName>
</protein>
<dbReference type="EMBL" id="PDJC01000001">
    <property type="protein sequence ID" value="PFG15512.1"/>
    <property type="molecule type" value="Genomic_DNA"/>
</dbReference>
<evidence type="ECO:0000313" key="1">
    <source>
        <dbReference type="EMBL" id="PFG15512.1"/>
    </source>
</evidence>
<dbReference type="GO" id="GO:0015035">
    <property type="term" value="F:protein-disulfide reductase activity"/>
    <property type="evidence" value="ECO:0007669"/>
    <property type="project" value="InterPro"/>
</dbReference>
<accession>A0A2A9CPH4</accession>
<proteinExistence type="predicted"/>
<reference evidence="1 2" key="1">
    <citation type="submission" date="2017-10" db="EMBL/GenBank/DDBJ databases">
        <title>Sequencing the genomes of 1000 actinobacteria strains.</title>
        <authorList>
            <person name="Klenk H.-P."/>
        </authorList>
    </citation>
    <scope>NUCLEOTIDE SEQUENCE [LARGE SCALE GENOMIC DNA]</scope>
    <source>
        <strain evidence="1 2">DSM 15597</strain>
    </source>
</reference>
<organism evidence="1 2">
    <name type="scientific">Propionicimonas paludicola</name>
    <dbReference type="NCBI Taxonomy" id="185243"/>
    <lineage>
        <taxon>Bacteria</taxon>
        <taxon>Bacillati</taxon>
        <taxon>Actinomycetota</taxon>
        <taxon>Actinomycetes</taxon>
        <taxon>Propionibacteriales</taxon>
        <taxon>Nocardioidaceae</taxon>
        <taxon>Propionicimonas</taxon>
    </lineage>
</organism>
<comment type="caution">
    <text evidence="1">The sequence shown here is derived from an EMBL/GenBank/DDBJ whole genome shotgun (WGS) entry which is preliminary data.</text>
</comment>
<dbReference type="OrthoDB" id="9813713at2"/>
<keyword evidence="2" id="KW-1185">Reference proteome</keyword>
<dbReference type="AlphaFoldDB" id="A0A2A9CPH4"/>
<dbReference type="Proteomes" id="UP000226079">
    <property type="component" value="Unassembled WGS sequence"/>
</dbReference>
<evidence type="ECO:0000313" key="2">
    <source>
        <dbReference type="Proteomes" id="UP000226079"/>
    </source>
</evidence>
<name>A0A2A9CPH4_9ACTN</name>
<gene>
    <name evidence="1" type="ORF">ATK74_0031</name>
</gene>
<dbReference type="Pfam" id="PF04134">
    <property type="entry name" value="DCC1-like"/>
    <property type="match status" value="1"/>
</dbReference>
<dbReference type="InterPro" id="IPR007263">
    <property type="entry name" value="DCC1-like"/>
</dbReference>
<dbReference type="RefSeq" id="WP_098459139.1">
    <property type="nucleotide sequence ID" value="NZ_PDJC01000001.1"/>
</dbReference>